<dbReference type="EMBL" id="CP018839">
    <property type="protein sequence ID" value="APR02967.1"/>
    <property type="molecule type" value="Genomic_DNA"/>
</dbReference>
<dbReference type="KEGG" id="tcl:Tchl_0091"/>
<evidence type="ECO:0000313" key="6">
    <source>
        <dbReference type="Proteomes" id="UP000185739"/>
    </source>
</evidence>
<dbReference type="PROSITE" id="PS50995">
    <property type="entry name" value="HTH_MARR_2"/>
    <property type="match status" value="1"/>
</dbReference>
<dbReference type="PROSITE" id="PS01117">
    <property type="entry name" value="HTH_MARR_1"/>
    <property type="match status" value="1"/>
</dbReference>
<feature type="domain" description="HTH marR-type" evidence="4">
    <location>
        <begin position="1"/>
        <end position="138"/>
    </location>
</feature>
<dbReference type="Pfam" id="PF12802">
    <property type="entry name" value="MarR_2"/>
    <property type="match status" value="1"/>
</dbReference>
<evidence type="ECO:0000256" key="3">
    <source>
        <dbReference type="ARBA" id="ARBA00023163"/>
    </source>
</evidence>
<keyword evidence="3" id="KW-0804">Transcription</keyword>
<evidence type="ECO:0000256" key="1">
    <source>
        <dbReference type="ARBA" id="ARBA00023015"/>
    </source>
</evidence>
<evidence type="ECO:0000313" key="5">
    <source>
        <dbReference type="EMBL" id="APR02967.1"/>
    </source>
</evidence>
<proteinExistence type="predicted"/>
<dbReference type="InterPro" id="IPR036388">
    <property type="entry name" value="WH-like_DNA-bd_sf"/>
</dbReference>
<dbReference type="Gene3D" id="1.10.10.10">
    <property type="entry name" value="Winged helix-like DNA-binding domain superfamily/Winged helix DNA-binding domain"/>
    <property type="match status" value="1"/>
</dbReference>
<name>A0A1L6F7T0_9RHOO</name>
<dbReference type="SMART" id="SM00347">
    <property type="entry name" value="HTH_MARR"/>
    <property type="match status" value="1"/>
</dbReference>
<dbReference type="PRINTS" id="PR00598">
    <property type="entry name" value="HTHMARR"/>
</dbReference>
<dbReference type="PANTHER" id="PTHR35790:SF4">
    <property type="entry name" value="HTH-TYPE TRANSCRIPTIONAL REGULATOR PCHR"/>
    <property type="match status" value="1"/>
</dbReference>
<dbReference type="InterPro" id="IPR023187">
    <property type="entry name" value="Tscrpt_reg_MarR-type_CS"/>
</dbReference>
<evidence type="ECO:0000256" key="2">
    <source>
        <dbReference type="ARBA" id="ARBA00023125"/>
    </source>
</evidence>
<dbReference type="SUPFAM" id="SSF46785">
    <property type="entry name" value="Winged helix' DNA-binding domain"/>
    <property type="match status" value="1"/>
</dbReference>
<keyword evidence="2" id="KW-0238">DNA-binding</keyword>
<keyword evidence="1" id="KW-0805">Transcription regulation</keyword>
<dbReference type="InterPro" id="IPR000835">
    <property type="entry name" value="HTH_MarR-typ"/>
</dbReference>
<dbReference type="Proteomes" id="UP000185739">
    <property type="component" value="Chromosome"/>
</dbReference>
<dbReference type="AlphaFoldDB" id="A0A1L6F7T0"/>
<gene>
    <name evidence="5" type="ORF">Tchl_0091</name>
</gene>
<dbReference type="GO" id="GO:0003700">
    <property type="term" value="F:DNA-binding transcription factor activity"/>
    <property type="evidence" value="ECO:0007669"/>
    <property type="project" value="InterPro"/>
</dbReference>
<dbReference type="STRING" id="96773.Tchl_0091"/>
<organism evidence="5 6">
    <name type="scientific">Thauera chlorobenzoica</name>
    <dbReference type="NCBI Taxonomy" id="96773"/>
    <lineage>
        <taxon>Bacteria</taxon>
        <taxon>Pseudomonadati</taxon>
        <taxon>Pseudomonadota</taxon>
        <taxon>Betaproteobacteria</taxon>
        <taxon>Rhodocyclales</taxon>
        <taxon>Zoogloeaceae</taxon>
        <taxon>Thauera</taxon>
    </lineage>
</organism>
<dbReference type="InterPro" id="IPR036390">
    <property type="entry name" value="WH_DNA-bd_sf"/>
</dbReference>
<dbReference type="GO" id="GO:0003677">
    <property type="term" value="F:DNA binding"/>
    <property type="evidence" value="ECO:0007669"/>
    <property type="project" value="UniProtKB-KW"/>
</dbReference>
<dbReference type="PANTHER" id="PTHR35790">
    <property type="entry name" value="HTH-TYPE TRANSCRIPTIONAL REGULATOR PCHR"/>
    <property type="match status" value="1"/>
</dbReference>
<reference evidence="5 6" key="1">
    <citation type="submission" date="2016-12" db="EMBL/GenBank/DDBJ databases">
        <title>Complete genome sequence of Thauera chlorobenzoica, a Betaproteobacterium degrading haloaromatics anaerobically to CO2 and halides.</title>
        <authorList>
            <person name="Goris T."/>
            <person name="Mergelsberg M."/>
            <person name="Boll M."/>
        </authorList>
    </citation>
    <scope>NUCLEOTIDE SEQUENCE [LARGE SCALE GENOMIC DNA]</scope>
    <source>
        <strain evidence="5 6">3CB1</strain>
    </source>
</reference>
<evidence type="ECO:0000259" key="4">
    <source>
        <dbReference type="PROSITE" id="PS50995"/>
    </source>
</evidence>
<keyword evidence="6" id="KW-1185">Reference proteome</keyword>
<dbReference type="InterPro" id="IPR052067">
    <property type="entry name" value="Metal_resp_HTH_trans_reg"/>
</dbReference>
<protein>
    <submittedName>
        <fullName evidence="5">Transcriptional regulator, MarR family</fullName>
    </submittedName>
</protein>
<sequence length="150" mass="16253">MPPLDRTFTYRFNLLRKEIERASAPGYADEIGVSLSDGRSLAAIGSFAPLSIKELASRSHLNKSQASRAAQALVDQGLVRKDDSTADGRGVVLTLTPAGQEVWARTMAYVHRRNAQILACLDDEERATLSALLDRLIEHNRAGDGSAPGH</sequence>
<accession>A0A1L6F7T0</accession>